<dbReference type="PIRSF" id="PIRSF028188">
    <property type="entry name" value="Amdntrnsf_FN0238"/>
    <property type="match status" value="1"/>
</dbReference>
<accession>A0A1W0CUI1</accession>
<dbReference type="Proteomes" id="UP000192721">
    <property type="component" value="Unassembled WGS sequence"/>
</dbReference>
<dbReference type="Gene3D" id="3.75.10.10">
    <property type="entry name" value="L-arginine/glycine Amidinotransferase, Chain A"/>
    <property type="match status" value="1"/>
</dbReference>
<dbReference type="Pfam" id="PF19420">
    <property type="entry name" value="DDAH_eukar"/>
    <property type="match status" value="1"/>
</dbReference>
<dbReference type="PANTHER" id="PTHR43224">
    <property type="entry name" value="AMIDINOTRANSFERASE"/>
    <property type="match status" value="1"/>
</dbReference>
<organism evidence="1 2">
    <name type="scientific">Chromobacterium haemolyticum</name>
    <dbReference type="NCBI Taxonomy" id="394935"/>
    <lineage>
        <taxon>Bacteria</taxon>
        <taxon>Pseudomonadati</taxon>
        <taxon>Pseudomonadota</taxon>
        <taxon>Betaproteobacteria</taxon>
        <taxon>Neisseriales</taxon>
        <taxon>Chromobacteriaceae</taxon>
        <taxon>Chromobacterium</taxon>
    </lineage>
</organism>
<dbReference type="EMBL" id="MUKV01000016">
    <property type="protein sequence ID" value="OQS38242.1"/>
    <property type="molecule type" value="Genomic_DNA"/>
</dbReference>
<dbReference type="AlphaFoldDB" id="A0A1W0CUI1"/>
<name>A0A1W0CUI1_9NEIS</name>
<reference evidence="1 2" key="1">
    <citation type="submission" date="2017-02" db="EMBL/GenBank/DDBJ databases">
        <title>Chromobacterium haemolyticum H5244.</title>
        <authorList>
            <person name="Gulvik C.A."/>
        </authorList>
    </citation>
    <scope>NUCLEOTIDE SEQUENCE [LARGE SCALE GENOMIC DNA]</scope>
    <source>
        <strain evidence="1 2">H5244</strain>
    </source>
</reference>
<proteinExistence type="predicted"/>
<sequence>MQAQAIAAANAAPQENLEPLWLRARQGQLARAVVMVRPHDFAFNEQTGADNVFQHRLQLPAAQITALALAEFDAMAQRLRDHGVEVLVLEKSPDGYPTPDAVFPNNWFTTSADGSLHVYPMHTLNRRRERRVEELCQLLLNHGYDVEQVVWAGHPLEEELILEGTGVMVFDHPRKRVYAARSQRCHPSALYRYARRRGLEAVHLFDTVDSRGVPIYHTNVMMSVGEGFAVICSESLHRPEQRRQVLSALGEHHEVINISLAQVERSFCGNILQLRGAGGQPLIAMSEQAWKGFTPAQQKVLERHGQPVVNPIPTIEAVGGGSCRCMLAELFLPRVR</sequence>
<dbReference type="PANTHER" id="PTHR43224:SF1">
    <property type="entry name" value="AMIDINOTRANSFERASE"/>
    <property type="match status" value="1"/>
</dbReference>
<dbReference type="SUPFAM" id="SSF55909">
    <property type="entry name" value="Pentein"/>
    <property type="match status" value="1"/>
</dbReference>
<comment type="caution">
    <text evidence="1">The sequence shown here is derived from an EMBL/GenBank/DDBJ whole genome shotgun (WGS) entry which is preliminary data.</text>
</comment>
<protein>
    <recommendedName>
        <fullName evidence="3">Amidinotransferase</fullName>
    </recommendedName>
</protein>
<evidence type="ECO:0008006" key="3">
    <source>
        <dbReference type="Google" id="ProtNLM"/>
    </source>
</evidence>
<gene>
    <name evidence="1" type="ORF">B0T45_13360</name>
</gene>
<evidence type="ECO:0000313" key="1">
    <source>
        <dbReference type="EMBL" id="OQS38242.1"/>
    </source>
</evidence>
<dbReference type="InterPro" id="IPR014541">
    <property type="entry name" value="Amdntrnsf_FN0238"/>
</dbReference>
<dbReference type="RefSeq" id="WP_081555802.1">
    <property type="nucleotide sequence ID" value="NZ_MUKV01000016.1"/>
</dbReference>
<evidence type="ECO:0000313" key="2">
    <source>
        <dbReference type="Proteomes" id="UP000192721"/>
    </source>
</evidence>